<comment type="caution">
    <text evidence="2">The sequence shown here is derived from an EMBL/GenBank/DDBJ whole genome shotgun (WGS) entry which is preliminary data.</text>
</comment>
<dbReference type="GO" id="GO:0046686">
    <property type="term" value="P:response to cadmium ion"/>
    <property type="evidence" value="ECO:0007669"/>
    <property type="project" value="TreeGrafter"/>
</dbReference>
<dbReference type="RefSeq" id="WP_046501762.1">
    <property type="nucleotide sequence ID" value="NZ_LANI01000001.1"/>
</dbReference>
<dbReference type="InterPro" id="IPR036390">
    <property type="entry name" value="WH_DNA-bd_sf"/>
</dbReference>
<dbReference type="GO" id="GO:0003677">
    <property type="term" value="F:DNA binding"/>
    <property type="evidence" value="ECO:0007669"/>
    <property type="project" value="TreeGrafter"/>
</dbReference>
<protein>
    <recommendedName>
        <fullName evidence="1">HTH arsR-type domain-containing protein</fullName>
    </recommendedName>
</protein>
<dbReference type="InterPro" id="IPR011991">
    <property type="entry name" value="ArsR-like_HTH"/>
</dbReference>
<dbReference type="Proteomes" id="UP000034491">
    <property type="component" value="Unassembled WGS sequence"/>
</dbReference>
<dbReference type="SUPFAM" id="SSF46785">
    <property type="entry name" value="Winged helix' DNA-binding domain"/>
    <property type="match status" value="1"/>
</dbReference>
<dbReference type="PANTHER" id="PTHR39168">
    <property type="entry name" value="TRANSCRIPTIONAL REGULATOR-RELATED"/>
    <property type="match status" value="1"/>
</dbReference>
<dbReference type="InterPro" id="IPR052543">
    <property type="entry name" value="HTH_Metal-responsive_Reg"/>
</dbReference>
<reference evidence="2 3" key="1">
    <citation type="submission" date="2015-03" db="EMBL/GenBank/DDBJ databases">
        <title>Genome sequence of Kiloniella sp. P1-1, isolated from the gut microflora of Pacific white shrimp, Penaeus vannamei.</title>
        <authorList>
            <person name="Shao Z."/>
            <person name="Wang L."/>
            <person name="Li X."/>
        </authorList>
    </citation>
    <scope>NUCLEOTIDE SEQUENCE [LARGE SCALE GENOMIC DNA]</scope>
    <source>
        <strain evidence="2 3">P1-1</strain>
    </source>
</reference>
<dbReference type="PANTHER" id="PTHR39168:SF1">
    <property type="entry name" value="TRANSCRIPTIONAL REGULATORY PROTEIN"/>
    <property type="match status" value="1"/>
</dbReference>
<dbReference type="EMBL" id="LANI01000001">
    <property type="protein sequence ID" value="KKJ78689.1"/>
    <property type="molecule type" value="Genomic_DNA"/>
</dbReference>
<dbReference type="GO" id="GO:0003700">
    <property type="term" value="F:DNA-binding transcription factor activity"/>
    <property type="evidence" value="ECO:0007669"/>
    <property type="project" value="InterPro"/>
</dbReference>
<dbReference type="GO" id="GO:0010288">
    <property type="term" value="P:response to lead ion"/>
    <property type="evidence" value="ECO:0007669"/>
    <property type="project" value="TreeGrafter"/>
</dbReference>
<dbReference type="GO" id="GO:0097063">
    <property type="term" value="F:cadmium ion sensor activity"/>
    <property type="evidence" value="ECO:0007669"/>
    <property type="project" value="TreeGrafter"/>
</dbReference>
<evidence type="ECO:0000313" key="3">
    <source>
        <dbReference type="Proteomes" id="UP000034491"/>
    </source>
</evidence>
<dbReference type="STRING" id="1549748.WH95_00980"/>
<feature type="domain" description="HTH arsR-type" evidence="1">
    <location>
        <begin position="1"/>
        <end position="94"/>
    </location>
</feature>
<dbReference type="Gene3D" id="1.10.10.10">
    <property type="entry name" value="Winged helix-like DNA-binding domain superfamily/Winged helix DNA-binding domain"/>
    <property type="match status" value="1"/>
</dbReference>
<dbReference type="GO" id="GO:0032791">
    <property type="term" value="F:lead ion binding"/>
    <property type="evidence" value="ECO:0007669"/>
    <property type="project" value="TreeGrafter"/>
</dbReference>
<dbReference type="AlphaFoldDB" id="A0A0M2RE30"/>
<dbReference type="OrthoDB" id="9797716at2"/>
<accession>A0A0M2RE30</accession>
<keyword evidence="3" id="KW-1185">Reference proteome</keyword>
<organism evidence="2 3">
    <name type="scientific">Kiloniella litopenaei</name>
    <dbReference type="NCBI Taxonomy" id="1549748"/>
    <lineage>
        <taxon>Bacteria</taxon>
        <taxon>Pseudomonadati</taxon>
        <taxon>Pseudomonadota</taxon>
        <taxon>Alphaproteobacteria</taxon>
        <taxon>Rhodospirillales</taxon>
        <taxon>Kiloniellaceae</taxon>
        <taxon>Kiloniella</taxon>
    </lineage>
</organism>
<dbReference type="InterPro" id="IPR036388">
    <property type="entry name" value="WH-like_DNA-bd_sf"/>
</dbReference>
<dbReference type="SMART" id="SM00418">
    <property type="entry name" value="HTH_ARSR"/>
    <property type="match status" value="1"/>
</dbReference>
<dbReference type="InterPro" id="IPR001845">
    <property type="entry name" value="HTH_ArsR_DNA-bd_dom"/>
</dbReference>
<evidence type="ECO:0000259" key="1">
    <source>
        <dbReference type="PROSITE" id="PS50987"/>
    </source>
</evidence>
<evidence type="ECO:0000313" key="2">
    <source>
        <dbReference type="EMBL" id="KKJ78689.1"/>
    </source>
</evidence>
<dbReference type="PROSITE" id="PS50987">
    <property type="entry name" value="HTH_ARSR_2"/>
    <property type="match status" value="1"/>
</dbReference>
<dbReference type="Pfam" id="PF12840">
    <property type="entry name" value="HTH_20"/>
    <property type="match status" value="1"/>
</dbReference>
<sequence length="235" mass="25852">MDAEPSMASIGALIGSPARSAMLALLFDGRALTATELSQAAGVSAATASEHLSKLVTGGLLVCEKHGRHRYYKLAGEDVAEALEPLIHLVRHKPAPIRQASSEQKQIRCARLCYDHMAGELGVSITTALVAHGYLSIEDRHYNVTTKGEQFFAELGIDLGSLRKTRRQFAPQCLDWSERKPHVAGALGAAITLLAFNLKWIERTRHRRIIKLTDLGRQQLGQKLGIKQWNSFDYG</sequence>
<proteinExistence type="predicted"/>
<dbReference type="CDD" id="cd00090">
    <property type="entry name" value="HTH_ARSR"/>
    <property type="match status" value="1"/>
</dbReference>
<gene>
    <name evidence="2" type="ORF">WH95_00980</name>
</gene>
<name>A0A0M2RE30_9PROT</name>